<dbReference type="SMART" id="SM00257">
    <property type="entry name" value="LysM"/>
    <property type="match status" value="1"/>
</dbReference>
<dbReference type="InterPro" id="IPR036779">
    <property type="entry name" value="LysM_dom_sf"/>
</dbReference>
<evidence type="ECO:0000313" key="4">
    <source>
        <dbReference type="EMBL" id="KAG2592205.1"/>
    </source>
</evidence>
<keyword evidence="5" id="KW-1185">Reference proteome</keyword>
<protein>
    <recommendedName>
        <fullName evidence="3">LysM domain-containing protein</fullName>
    </recommendedName>
</protein>
<dbReference type="PANTHER" id="PTHR34997:SF8">
    <property type="entry name" value="LYSM DOMAIN-CONTAINING PROTEIN"/>
    <property type="match status" value="1"/>
</dbReference>
<dbReference type="EMBL" id="CM029046">
    <property type="protein sequence ID" value="KAG2592205.1"/>
    <property type="molecule type" value="Genomic_DNA"/>
</dbReference>
<dbReference type="SUPFAM" id="SSF54106">
    <property type="entry name" value="LysM domain"/>
    <property type="match status" value="1"/>
</dbReference>
<dbReference type="AlphaFoldDB" id="A0A8T0S4S0"/>
<evidence type="ECO:0000256" key="2">
    <source>
        <dbReference type="ARBA" id="ARBA00023026"/>
    </source>
</evidence>
<dbReference type="PROSITE" id="PS51782">
    <property type="entry name" value="LYSM"/>
    <property type="match status" value="1"/>
</dbReference>
<feature type="domain" description="LysM" evidence="3">
    <location>
        <begin position="68"/>
        <end position="112"/>
    </location>
</feature>
<dbReference type="Proteomes" id="UP000823388">
    <property type="component" value="Chromosome 5N"/>
</dbReference>
<keyword evidence="2" id="KW-0843">Virulence</keyword>
<proteinExistence type="predicted"/>
<evidence type="ECO:0000259" key="3">
    <source>
        <dbReference type="PROSITE" id="PS51782"/>
    </source>
</evidence>
<sequence>MEQVKQSASWTVRRPKRTVRKARCYNVQTTCIAMANRGSAALTIVCLLIIAVTLVDALPPASPMHCKTVYGVQKRETCFAVAQAAGLPLKKFLQFNPNINCNNLFIGQWVCLALCHA</sequence>
<accession>A0A8T0S4S0</accession>
<organism evidence="4 5">
    <name type="scientific">Panicum virgatum</name>
    <name type="common">Blackwell switchgrass</name>
    <dbReference type="NCBI Taxonomy" id="38727"/>
    <lineage>
        <taxon>Eukaryota</taxon>
        <taxon>Viridiplantae</taxon>
        <taxon>Streptophyta</taxon>
        <taxon>Embryophyta</taxon>
        <taxon>Tracheophyta</taxon>
        <taxon>Spermatophyta</taxon>
        <taxon>Magnoliopsida</taxon>
        <taxon>Liliopsida</taxon>
        <taxon>Poales</taxon>
        <taxon>Poaceae</taxon>
        <taxon>PACMAD clade</taxon>
        <taxon>Panicoideae</taxon>
        <taxon>Panicodae</taxon>
        <taxon>Paniceae</taxon>
        <taxon>Panicinae</taxon>
        <taxon>Panicum</taxon>
        <taxon>Panicum sect. Hiantes</taxon>
    </lineage>
</organism>
<evidence type="ECO:0000256" key="1">
    <source>
        <dbReference type="ARBA" id="ARBA00022669"/>
    </source>
</evidence>
<gene>
    <name evidence="4" type="ORF">PVAP13_5NG468172</name>
</gene>
<reference evidence="4" key="1">
    <citation type="submission" date="2020-05" db="EMBL/GenBank/DDBJ databases">
        <title>WGS assembly of Panicum virgatum.</title>
        <authorList>
            <person name="Lovell J.T."/>
            <person name="Jenkins J."/>
            <person name="Shu S."/>
            <person name="Juenger T.E."/>
            <person name="Schmutz J."/>
        </authorList>
    </citation>
    <scope>NUCLEOTIDE SEQUENCE</scope>
    <source>
        <strain evidence="4">AP13</strain>
    </source>
</reference>
<dbReference type="InterPro" id="IPR018392">
    <property type="entry name" value="LysM"/>
</dbReference>
<dbReference type="InterPro" id="IPR052210">
    <property type="entry name" value="LysM1-like"/>
</dbReference>
<dbReference type="PANTHER" id="PTHR34997">
    <property type="entry name" value="AM15"/>
    <property type="match status" value="1"/>
</dbReference>
<keyword evidence="1" id="KW-0147">Chitin-binding</keyword>
<dbReference type="GO" id="GO:0008061">
    <property type="term" value="F:chitin binding"/>
    <property type="evidence" value="ECO:0007669"/>
    <property type="project" value="UniProtKB-KW"/>
</dbReference>
<comment type="caution">
    <text evidence="4">The sequence shown here is derived from an EMBL/GenBank/DDBJ whole genome shotgun (WGS) entry which is preliminary data.</text>
</comment>
<dbReference type="Pfam" id="PF01476">
    <property type="entry name" value="LysM"/>
    <property type="match status" value="1"/>
</dbReference>
<name>A0A8T0S4S0_PANVG</name>
<dbReference type="CDD" id="cd00118">
    <property type="entry name" value="LysM"/>
    <property type="match status" value="1"/>
</dbReference>
<evidence type="ECO:0000313" key="5">
    <source>
        <dbReference type="Proteomes" id="UP000823388"/>
    </source>
</evidence>
<dbReference type="Gene3D" id="3.10.350.10">
    <property type="entry name" value="LysM domain"/>
    <property type="match status" value="1"/>
</dbReference>